<dbReference type="SUPFAM" id="SSF74650">
    <property type="entry name" value="Galactose mutarotase-like"/>
    <property type="match status" value="1"/>
</dbReference>
<comment type="catalytic activity">
    <reaction evidence="1">
        <text>alpha-D-glucose 6-phosphate = beta-D-glucose 6-phosphate</text>
        <dbReference type="Rhea" id="RHEA:16249"/>
        <dbReference type="ChEBI" id="CHEBI:58225"/>
        <dbReference type="ChEBI" id="CHEBI:58247"/>
        <dbReference type="EC" id="5.1.3.15"/>
    </reaction>
</comment>
<evidence type="ECO:0000313" key="7">
    <source>
        <dbReference type="Proteomes" id="UP000463138"/>
    </source>
</evidence>
<keyword evidence="3 4" id="KW-0413">Isomerase</keyword>
<accession>A0A7V7GXE0</accession>
<feature type="active site" evidence="5">
    <location>
        <position position="166"/>
    </location>
</feature>
<evidence type="ECO:0000256" key="5">
    <source>
        <dbReference type="PIRSR" id="PIRSR016020-1"/>
    </source>
</evidence>
<dbReference type="AlphaFoldDB" id="A0A7V7GXE0"/>
<dbReference type="GO" id="GO:0005975">
    <property type="term" value="P:carbohydrate metabolic process"/>
    <property type="evidence" value="ECO:0007669"/>
    <property type="project" value="InterPro"/>
</dbReference>
<sequence>MHSQKFAQHPVQLPEGVRLIQNKHGREFLQIDHPAVSARIAMEGAHITHCQPAGQGPLLWMSASEPELPGKTIRGGIPLCWPWFSDTRSGPAHGIARISPWQLTAVSSDAERVSVRMRLAHSLIEQALPGEKWKLDVEFVLGSDLMVTLITRNMGEERQALSQALHSYLPVSNIDQVVVQGLESCAYLDQLTGHLQIQQGPVRFTAETDRIYFNHSGDVRLIDANKQVISVHRKGSDSVVVWNPWIEKSLRLSHFASDDYRHMLCIEAANAGPDARVLEPGETHRLTTRITRGAADSSVV</sequence>
<dbReference type="CDD" id="cd09020">
    <property type="entry name" value="D-hex-6-P-epi_like"/>
    <property type="match status" value="1"/>
</dbReference>
<keyword evidence="7" id="KW-1185">Reference proteome</keyword>
<dbReference type="PANTHER" id="PTHR11122:SF13">
    <property type="entry name" value="GLUCOSE-6-PHOSPHATE 1-EPIMERASE"/>
    <property type="match status" value="1"/>
</dbReference>
<dbReference type="InterPro" id="IPR008183">
    <property type="entry name" value="Aldose_1/G6P_1-epimerase"/>
</dbReference>
<dbReference type="InterPro" id="IPR011013">
    <property type="entry name" value="Gal_mutarotase_sf_dom"/>
</dbReference>
<dbReference type="EC" id="5.1.3.15" evidence="4"/>
<feature type="active site" evidence="5">
    <location>
        <position position="267"/>
    </location>
</feature>
<dbReference type="InterPro" id="IPR014718">
    <property type="entry name" value="GH-type_carb-bd"/>
</dbReference>
<proteinExistence type="inferred from homology"/>
<evidence type="ECO:0000313" key="6">
    <source>
        <dbReference type="EMBL" id="KAA0696754.1"/>
    </source>
</evidence>
<dbReference type="GO" id="GO:0030246">
    <property type="term" value="F:carbohydrate binding"/>
    <property type="evidence" value="ECO:0007669"/>
    <property type="project" value="UniProtKB-UniRule"/>
</dbReference>
<dbReference type="Pfam" id="PF01263">
    <property type="entry name" value="Aldose_epim"/>
    <property type="match status" value="1"/>
</dbReference>
<dbReference type="EMBL" id="QOVF01000001">
    <property type="protein sequence ID" value="KAA0696754.1"/>
    <property type="molecule type" value="Genomic_DNA"/>
</dbReference>
<comment type="caution">
    <text evidence="6">The sequence shown here is derived from an EMBL/GenBank/DDBJ whole genome shotgun (WGS) entry which is preliminary data.</text>
</comment>
<dbReference type="OrthoDB" id="9790727at2"/>
<dbReference type="GO" id="GO:0047938">
    <property type="term" value="F:glucose-6-phosphate 1-epimerase activity"/>
    <property type="evidence" value="ECO:0007669"/>
    <property type="project" value="UniProtKB-UniRule"/>
</dbReference>
<name>A0A7V7GXE0_9GAMM</name>
<dbReference type="InterPro" id="IPR025532">
    <property type="entry name" value="G6P_1-epimerase"/>
</dbReference>
<evidence type="ECO:0000256" key="3">
    <source>
        <dbReference type="ARBA" id="ARBA00023235"/>
    </source>
</evidence>
<dbReference type="Gene3D" id="2.70.98.10">
    <property type="match status" value="1"/>
</dbReference>
<evidence type="ECO:0000256" key="4">
    <source>
        <dbReference type="PIRNR" id="PIRNR016020"/>
    </source>
</evidence>
<dbReference type="PIRSF" id="PIRSF016020">
    <property type="entry name" value="PHexose_mutarotase"/>
    <property type="match status" value="1"/>
</dbReference>
<protein>
    <recommendedName>
        <fullName evidence="4">Putative glucose-6-phosphate 1-epimerase</fullName>
        <ecNumber evidence="4">5.1.3.15</ecNumber>
    </recommendedName>
</protein>
<dbReference type="RefSeq" id="WP_149331689.1">
    <property type="nucleotide sequence ID" value="NZ_QOVF01000001.1"/>
</dbReference>
<dbReference type="PANTHER" id="PTHR11122">
    <property type="entry name" value="APOSPORY-ASSOCIATED PROTEIN C-RELATED"/>
    <property type="match status" value="1"/>
</dbReference>
<comment type="similarity">
    <text evidence="2 4">Belongs to the glucose-6-phosphate 1-epimerase family.</text>
</comment>
<gene>
    <name evidence="6" type="ORF">DT594_05390</name>
</gene>
<evidence type="ECO:0000256" key="2">
    <source>
        <dbReference type="ARBA" id="ARBA00005866"/>
    </source>
</evidence>
<dbReference type="Proteomes" id="UP000463138">
    <property type="component" value="Unassembled WGS sequence"/>
</dbReference>
<organism evidence="6 7">
    <name type="scientific">Halopseudomonas laoshanensis</name>
    <dbReference type="NCBI Taxonomy" id="2268758"/>
    <lineage>
        <taxon>Bacteria</taxon>
        <taxon>Pseudomonadati</taxon>
        <taxon>Pseudomonadota</taxon>
        <taxon>Gammaproteobacteria</taxon>
        <taxon>Pseudomonadales</taxon>
        <taxon>Pseudomonadaceae</taxon>
        <taxon>Halopseudomonas</taxon>
    </lineage>
</organism>
<reference evidence="6 7" key="1">
    <citation type="submission" date="2018-07" db="EMBL/GenBank/DDBJ databases">
        <title>Pseudomonas laoshanensis sp. nov., isolated from soil.</title>
        <authorList>
            <person name="Sun J."/>
            <person name="Yu L."/>
            <person name="Wang M."/>
            <person name="Zhang C."/>
        </authorList>
    </citation>
    <scope>NUCLEOTIDE SEQUENCE [LARGE SCALE GENOMIC DNA]</scope>
    <source>
        <strain evidence="6 7">Y22</strain>
    </source>
</reference>
<evidence type="ECO:0000256" key="1">
    <source>
        <dbReference type="ARBA" id="ARBA00001096"/>
    </source>
</evidence>